<evidence type="ECO:0000256" key="8">
    <source>
        <dbReference type="SAM" id="Phobius"/>
    </source>
</evidence>
<feature type="transmembrane region" description="Helical" evidence="8">
    <location>
        <begin position="159"/>
        <end position="181"/>
    </location>
</feature>
<keyword evidence="5 8" id="KW-1133">Transmembrane helix</keyword>
<evidence type="ECO:0000256" key="1">
    <source>
        <dbReference type="ARBA" id="ARBA00004651"/>
    </source>
</evidence>
<evidence type="ECO:0000313" key="10">
    <source>
        <dbReference type="Proteomes" id="UP001268896"/>
    </source>
</evidence>
<dbReference type="Proteomes" id="UP001268896">
    <property type="component" value="Unassembled WGS sequence"/>
</dbReference>
<dbReference type="AlphaFoldDB" id="A0AAW8UKB4"/>
<feature type="transmembrane region" description="Helical" evidence="8">
    <location>
        <begin position="348"/>
        <end position="368"/>
    </location>
</feature>
<dbReference type="PANTHER" id="PTHR32024:SF4">
    <property type="entry name" value="KTR SYSTEM POTASSIUM UPTAKE PROTEIN D"/>
    <property type="match status" value="1"/>
</dbReference>
<dbReference type="GO" id="GO:0030001">
    <property type="term" value="P:metal ion transport"/>
    <property type="evidence" value="ECO:0007669"/>
    <property type="project" value="UniProtKB-ARBA"/>
</dbReference>
<dbReference type="Pfam" id="PF02386">
    <property type="entry name" value="TrkH"/>
    <property type="match status" value="1"/>
</dbReference>
<dbReference type="PANTHER" id="PTHR32024">
    <property type="entry name" value="TRK SYSTEM POTASSIUM UPTAKE PROTEIN TRKG-RELATED"/>
    <property type="match status" value="1"/>
</dbReference>
<accession>A0AAW8UKB4</accession>
<name>A0AAW8UKB4_ENTCA</name>
<dbReference type="InterPro" id="IPR003445">
    <property type="entry name" value="Cat_transpt"/>
</dbReference>
<dbReference type="GO" id="GO:0008324">
    <property type="term" value="F:monoatomic cation transmembrane transporter activity"/>
    <property type="evidence" value="ECO:0007669"/>
    <property type="project" value="InterPro"/>
</dbReference>
<evidence type="ECO:0000313" key="9">
    <source>
        <dbReference type="EMBL" id="MDT2963733.1"/>
    </source>
</evidence>
<feature type="transmembrane region" description="Helical" evidence="8">
    <location>
        <begin position="222"/>
        <end position="245"/>
    </location>
</feature>
<keyword evidence="4 8" id="KW-0812">Transmembrane</keyword>
<dbReference type="EMBL" id="JARQDV010000002">
    <property type="protein sequence ID" value="MDT2963733.1"/>
    <property type="molecule type" value="Genomic_DNA"/>
</dbReference>
<feature type="transmembrane region" description="Helical" evidence="8">
    <location>
        <begin position="266"/>
        <end position="289"/>
    </location>
</feature>
<reference evidence="9" key="1">
    <citation type="submission" date="2023-03" db="EMBL/GenBank/DDBJ databases">
        <authorList>
            <person name="Shen W."/>
            <person name="Cai J."/>
        </authorList>
    </citation>
    <scope>NUCLEOTIDE SEQUENCE</scope>
    <source>
        <strain evidence="9">K72-2</strain>
    </source>
</reference>
<feature type="transmembrane region" description="Helical" evidence="8">
    <location>
        <begin position="413"/>
        <end position="433"/>
    </location>
</feature>
<gene>
    <name evidence="9" type="ORF">P7I32_03875</name>
</gene>
<protein>
    <submittedName>
        <fullName evidence="9">TrkH family potassium uptake protein</fullName>
    </submittedName>
</protein>
<keyword evidence="3" id="KW-1003">Cell membrane</keyword>
<evidence type="ECO:0000256" key="6">
    <source>
        <dbReference type="ARBA" id="ARBA00023065"/>
    </source>
</evidence>
<feature type="transmembrane region" description="Helical" evidence="8">
    <location>
        <begin position="72"/>
        <end position="93"/>
    </location>
</feature>
<dbReference type="RefSeq" id="WP_260668514.1">
    <property type="nucleotide sequence ID" value="NZ_CABHDD010000005.1"/>
</dbReference>
<organism evidence="9 10">
    <name type="scientific">Enterococcus casseliflavus</name>
    <name type="common">Enterococcus flavescens</name>
    <dbReference type="NCBI Taxonomy" id="37734"/>
    <lineage>
        <taxon>Bacteria</taxon>
        <taxon>Bacillati</taxon>
        <taxon>Bacillota</taxon>
        <taxon>Bacilli</taxon>
        <taxon>Lactobacillales</taxon>
        <taxon>Enterococcaceae</taxon>
        <taxon>Enterococcus</taxon>
    </lineage>
</organism>
<keyword evidence="6" id="KW-0406">Ion transport</keyword>
<feature type="transmembrane region" description="Helical" evidence="8">
    <location>
        <begin position="445"/>
        <end position="466"/>
    </location>
</feature>
<feature type="transmembrane region" description="Helical" evidence="8">
    <location>
        <begin position="46"/>
        <end position="65"/>
    </location>
</feature>
<keyword evidence="2" id="KW-0813">Transport</keyword>
<sequence>MVLWYTGDSLFSEGFFVMNFTRFARLTQRRSKTFISQNVSSIQVIVFYYIVMTVVSLGLFSLPFFREPGSHVAFIDLFFMAVSTVSVTGLTTFPINDVFNDHGVILLEVLFQVGGLGIMMISTFFAIVSRRKISLKQRQLIMTDMNQPKLSGIVRMIRTTFTIILVCQVVAGTIFAVYFHLYGYYDNWRDAIFYGFYQAISAVTNSGFDVTGNSILPFSHDYFFLTCIMILIFIGGIGFPVIMDFREWVLFKMKKQRRRLPFRFSLFTKIAVLAFVILFVGGTLAIFFLEKDYLFKDYSFSGMWMNSMFYSMTTRNAGLQIHDLGNFQTTTLIVFSLLMFIGCSPSSVGGGIRTTTIAIIGLYLYAFLKSEDNINIFGRRIDQDDVRKSVVVFMLSMGMCFFCVLFLTAIEDIPLIAIIVEVSSAFGTTGLSLGITGDLSTIGKLVIALLMFIGRVGMLYTLMLFVPKETRDLGYEYPTEKIIIG</sequence>
<feature type="transmembrane region" description="Helical" evidence="8">
    <location>
        <begin position="389"/>
        <end position="407"/>
    </location>
</feature>
<feature type="transmembrane region" description="Helical" evidence="8">
    <location>
        <begin position="105"/>
        <end position="128"/>
    </location>
</feature>
<evidence type="ECO:0000256" key="7">
    <source>
        <dbReference type="ARBA" id="ARBA00023136"/>
    </source>
</evidence>
<comment type="caution">
    <text evidence="9">The sequence shown here is derived from an EMBL/GenBank/DDBJ whole genome shotgun (WGS) entry which is preliminary data.</text>
</comment>
<evidence type="ECO:0000256" key="3">
    <source>
        <dbReference type="ARBA" id="ARBA00022475"/>
    </source>
</evidence>
<dbReference type="GO" id="GO:0005886">
    <property type="term" value="C:plasma membrane"/>
    <property type="evidence" value="ECO:0007669"/>
    <property type="project" value="UniProtKB-SubCell"/>
</dbReference>
<evidence type="ECO:0000256" key="2">
    <source>
        <dbReference type="ARBA" id="ARBA00022448"/>
    </source>
</evidence>
<evidence type="ECO:0000256" key="4">
    <source>
        <dbReference type="ARBA" id="ARBA00022692"/>
    </source>
</evidence>
<proteinExistence type="predicted"/>
<comment type="subcellular location">
    <subcellularLocation>
        <location evidence="1">Cell membrane</location>
        <topology evidence="1">Multi-pass membrane protein</topology>
    </subcellularLocation>
</comment>
<keyword evidence="7 8" id="KW-0472">Membrane</keyword>
<evidence type="ECO:0000256" key="5">
    <source>
        <dbReference type="ARBA" id="ARBA00022989"/>
    </source>
</evidence>